<dbReference type="KEGG" id="tpi:TREPR_1886"/>
<proteinExistence type="predicted"/>
<accession>F5YL45</accession>
<dbReference type="HOGENOM" id="CLU_2605024_0_0_12"/>
<protein>
    <submittedName>
        <fullName evidence="1">Uncharacterized protein</fullName>
    </submittedName>
</protein>
<evidence type="ECO:0000313" key="2">
    <source>
        <dbReference type="Proteomes" id="UP000009223"/>
    </source>
</evidence>
<dbReference type="STRING" id="545694.TREPR_1886"/>
<dbReference type="EMBL" id="CP001843">
    <property type="protein sequence ID" value="AEF84653.1"/>
    <property type="molecule type" value="Genomic_DNA"/>
</dbReference>
<reference evidence="1 2" key="2">
    <citation type="journal article" date="2011" name="ISME J.">
        <title>RNA-seq reveals cooperative metabolic interactions between two termite-gut spirochete species in co-culture.</title>
        <authorList>
            <person name="Rosenthal A.Z."/>
            <person name="Matson E.G."/>
            <person name="Eldar A."/>
            <person name="Leadbetter J.R."/>
        </authorList>
    </citation>
    <scope>NUCLEOTIDE SEQUENCE [LARGE SCALE GENOMIC DNA]</scope>
    <source>
        <strain evidence="2">ATCC BAA-887 / DSM 12427 / ZAS-2</strain>
    </source>
</reference>
<gene>
    <name evidence="1" type="ordered locus">TREPR_1886</name>
</gene>
<name>F5YL45_TREPZ</name>
<dbReference type="RefSeq" id="WP_015708257.1">
    <property type="nucleotide sequence ID" value="NC_015578.1"/>
</dbReference>
<evidence type="ECO:0000313" key="1">
    <source>
        <dbReference type="EMBL" id="AEF84653.1"/>
    </source>
</evidence>
<sequence>MNFKEAIVSFIKRRIYILQNTGKVTDENMPDFITLLREEGLCDEKILKRLVPILTKSFQKGTKDTMKLLKYWHSLDNVM</sequence>
<dbReference type="Proteomes" id="UP000009223">
    <property type="component" value="Chromosome"/>
</dbReference>
<organism evidence="1 2">
    <name type="scientific">Treponema primitia (strain ATCC BAA-887 / DSM 12427 / ZAS-2)</name>
    <dbReference type="NCBI Taxonomy" id="545694"/>
    <lineage>
        <taxon>Bacteria</taxon>
        <taxon>Pseudomonadati</taxon>
        <taxon>Spirochaetota</taxon>
        <taxon>Spirochaetia</taxon>
        <taxon>Spirochaetales</taxon>
        <taxon>Treponemataceae</taxon>
        <taxon>Treponema</taxon>
    </lineage>
</organism>
<dbReference type="AlphaFoldDB" id="F5YL45"/>
<keyword evidence="2" id="KW-1185">Reference proteome</keyword>
<reference evidence="2" key="1">
    <citation type="submission" date="2009-12" db="EMBL/GenBank/DDBJ databases">
        <title>Complete sequence of Treponema primitia strain ZAS-2.</title>
        <authorList>
            <person name="Tetu S.G."/>
            <person name="Matson E."/>
            <person name="Ren Q."/>
            <person name="Seshadri R."/>
            <person name="Elbourne L."/>
            <person name="Hassan K.A."/>
            <person name="Durkin A."/>
            <person name="Radune D."/>
            <person name="Mohamoud Y."/>
            <person name="Shay R."/>
            <person name="Jin S."/>
            <person name="Zhang X."/>
            <person name="Lucey K."/>
            <person name="Ballor N.R."/>
            <person name="Ottesen E."/>
            <person name="Rosenthal R."/>
            <person name="Allen A."/>
            <person name="Leadbetter J.R."/>
            <person name="Paulsen I.T."/>
        </authorList>
    </citation>
    <scope>NUCLEOTIDE SEQUENCE [LARGE SCALE GENOMIC DNA]</scope>
    <source>
        <strain evidence="2">ATCC BAA-887 / DSM 12427 / ZAS-2</strain>
    </source>
</reference>